<accession>A0A183L710</accession>
<name>A0A183L710_9TREM</name>
<evidence type="ECO:0000313" key="2">
    <source>
        <dbReference type="Proteomes" id="UP000279833"/>
    </source>
</evidence>
<dbReference type="AlphaFoldDB" id="A0A183L710"/>
<dbReference type="Proteomes" id="UP000279833">
    <property type="component" value="Unassembled WGS sequence"/>
</dbReference>
<keyword evidence="2" id="KW-1185">Reference proteome</keyword>
<dbReference type="WBParaSite" id="SCUD_0002313301-mRNA-1">
    <property type="protein sequence ID" value="SCUD_0002313301-mRNA-1"/>
    <property type="gene ID" value="SCUD_0002313301"/>
</dbReference>
<organism evidence="3">
    <name type="scientific">Schistosoma curassoni</name>
    <dbReference type="NCBI Taxonomy" id="6186"/>
    <lineage>
        <taxon>Eukaryota</taxon>
        <taxon>Metazoa</taxon>
        <taxon>Spiralia</taxon>
        <taxon>Lophotrochozoa</taxon>
        <taxon>Platyhelminthes</taxon>
        <taxon>Trematoda</taxon>
        <taxon>Digenea</taxon>
        <taxon>Strigeidida</taxon>
        <taxon>Schistosomatoidea</taxon>
        <taxon>Schistosomatidae</taxon>
        <taxon>Schistosoma</taxon>
    </lineage>
</organism>
<reference evidence="3" key="1">
    <citation type="submission" date="2016-06" db="UniProtKB">
        <authorList>
            <consortium name="WormBaseParasite"/>
        </authorList>
    </citation>
    <scope>IDENTIFICATION</scope>
</reference>
<evidence type="ECO:0000313" key="3">
    <source>
        <dbReference type="WBParaSite" id="SCUD_0002313301-mRNA-1"/>
    </source>
</evidence>
<reference evidence="1 2" key="2">
    <citation type="submission" date="2018-11" db="EMBL/GenBank/DDBJ databases">
        <authorList>
            <consortium name="Pathogen Informatics"/>
        </authorList>
    </citation>
    <scope>NUCLEOTIDE SEQUENCE [LARGE SCALE GENOMIC DNA]</scope>
    <source>
        <strain evidence="1">Dakar</strain>
        <strain evidence="2">Dakar, Senegal</strain>
    </source>
</reference>
<gene>
    <name evidence="1" type="ORF">SCUD_LOCUS23130</name>
</gene>
<proteinExistence type="predicted"/>
<protein>
    <submittedName>
        <fullName evidence="3">GATA zinc finger domain-containing protein 14-like</fullName>
    </submittedName>
</protein>
<sequence length="123" mass="13921">METFSSCLPSSDDNSENTVVLNFLKDFSNFLENDALCKTECFQSNNDNNNMNIYSPSIDNVEQEPHQRILSHRLSNNSSTTNTTNNGYNIKQSSIQLLISVCRVQQLVNSLLLTRMKTPLART</sequence>
<evidence type="ECO:0000313" key="1">
    <source>
        <dbReference type="EMBL" id="VDP81548.1"/>
    </source>
</evidence>
<dbReference type="EMBL" id="UZAK01052303">
    <property type="protein sequence ID" value="VDP81548.1"/>
    <property type="molecule type" value="Genomic_DNA"/>
</dbReference>
<dbReference type="STRING" id="6186.A0A183L710"/>